<sequence length="172" mass="18452">MGNKQTIFTEEQLDNYQDCTFFNKKDILNSGAQAAVGTRDVPPPAHILLPRIERLLAACQAPWWAVSGTSSFNPHCALVTGESFYPHFTARASVTDHPCQASPLHAVHISGPGGTTEALSPERVRSEDPAGNTEQVNGRARPEAQGPPPRGLPALLPHPHPDGFLGGLHPED</sequence>
<name>A0A8B8WF79_BALMU</name>
<reference evidence="3" key="1">
    <citation type="submission" date="2025-08" db="UniProtKB">
        <authorList>
            <consortium name="RefSeq"/>
        </authorList>
    </citation>
    <scope>IDENTIFICATION</scope>
    <source>
        <tissue evidence="3">Epidermis and Blubber</tissue>
    </source>
</reference>
<gene>
    <name evidence="3" type="primary">CIB2</name>
</gene>
<feature type="region of interest" description="Disordered" evidence="1">
    <location>
        <begin position="104"/>
        <end position="172"/>
    </location>
</feature>
<dbReference type="GO" id="GO:0007229">
    <property type="term" value="P:integrin-mediated signaling pathway"/>
    <property type="evidence" value="ECO:0007669"/>
    <property type="project" value="UniProtKB-KW"/>
</dbReference>
<protein>
    <submittedName>
        <fullName evidence="3">Calcium and integrin-binding family member 2 isoform X3</fullName>
    </submittedName>
</protein>
<organism evidence="2 3">
    <name type="scientific">Balaenoptera musculus</name>
    <name type="common">Blue whale</name>
    <dbReference type="NCBI Taxonomy" id="9771"/>
    <lineage>
        <taxon>Eukaryota</taxon>
        <taxon>Metazoa</taxon>
        <taxon>Chordata</taxon>
        <taxon>Craniata</taxon>
        <taxon>Vertebrata</taxon>
        <taxon>Euteleostomi</taxon>
        <taxon>Mammalia</taxon>
        <taxon>Eutheria</taxon>
        <taxon>Laurasiatheria</taxon>
        <taxon>Artiodactyla</taxon>
        <taxon>Whippomorpha</taxon>
        <taxon>Cetacea</taxon>
        <taxon>Mysticeti</taxon>
        <taxon>Balaenopteridae</taxon>
        <taxon>Balaenoptera</taxon>
    </lineage>
</organism>
<proteinExistence type="predicted"/>
<evidence type="ECO:0000313" key="3">
    <source>
        <dbReference type="RefSeq" id="XP_036695877.1"/>
    </source>
</evidence>
<keyword evidence="2" id="KW-1185">Reference proteome</keyword>
<dbReference type="GeneID" id="118888657"/>
<dbReference type="CTD" id="10518"/>
<evidence type="ECO:0000256" key="1">
    <source>
        <dbReference type="SAM" id="MobiDB-lite"/>
    </source>
</evidence>
<keyword evidence="3" id="KW-0401">Integrin</keyword>
<dbReference type="Proteomes" id="UP000694857">
    <property type="component" value="Chromosome 2"/>
</dbReference>
<dbReference type="RefSeq" id="XP_036695877.1">
    <property type="nucleotide sequence ID" value="XM_036839982.1"/>
</dbReference>
<evidence type="ECO:0000313" key="2">
    <source>
        <dbReference type="Proteomes" id="UP000694857"/>
    </source>
</evidence>
<dbReference type="AlphaFoldDB" id="A0A8B8WF79"/>
<accession>A0A8B8WF79</accession>